<feature type="region of interest" description="Disordered" evidence="1">
    <location>
        <begin position="71"/>
        <end position="116"/>
    </location>
</feature>
<name>A0A2Z4GZR6_HHV1</name>
<proteinExistence type="predicted"/>
<evidence type="ECO:0000256" key="1">
    <source>
        <dbReference type="SAM" id="MobiDB-lite"/>
    </source>
</evidence>
<evidence type="ECO:0000313" key="2">
    <source>
        <dbReference type="EMBL" id="AWW07989.1"/>
    </source>
</evidence>
<organismHost>
    <name type="scientific">Homo sapiens</name>
    <name type="common">Human</name>
    <dbReference type="NCBI Taxonomy" id="9606"/>
</organismHost>
<organism evidence="2">
    <name type="scientific">Human herpesvirus 1</name>
    <name type="common">HHV-1</name>
    <name type="synonym">Human herpes simplex virus 1</name>
    <dbReference type="NCBI Taxonomy" id="10298"/>
    <lineage>
        <taxon>Viruses</taxon>
        <taxon>Duplodnaviria</taxon>
        <taxon>Heunggongvirae</taxon>
        <taxon>Peploviricota</taxon>
        <taxon>Herviviricetes</taxon>
        <taxon>Herpesvirales</taxon>
        <taxon>Orthoherpesviridae</taxon>
        <taxon>Alphaherpesvirinae</taxon>
        <taxon>Simplexvirus</taxon>
        <taxon>Simplexvirus humanalpha1</taxon>
    </lineage>
</organism>
<reference evidence="2" key="1">
    <citation type="journal article" date="2018" name="MSphere">
        <title>Ultrasensitive Capture of Human Herpes Simplex Virus Genomes Directly from Clinical Samples Reveals Extraordinarily Limited Evolution in Cell Culture.</title>
        <authorList>
            <person name="Greninger A.L."/>
            <person name="Roychoudhury P."/>
            <person name="Xie H."/>
            <person name="Casto A."/>
            <person name="Cent A."/>
            <person name="Pepper G."/>
            <person name="Koelle D.M."/>
            <person name="Huang M.L."/>
            <person name="Wald A."/>
            <person name="Johnston C."/>
            <person name="Jerome K.R."/>
        </authorList>
    </citation>
    <scope>NUCLEOTIDE SEQUENCE</scope>
    <source>
        <strain evidence="2">2006-57630</strain>
    </source>
</reference>
<sequence length="116" mass="11754">MSRRCSRRVAWPAATVALSPAGRGGVGFFGFLFFFGFGSPVGAAPRVGGAGVAGPPFAAWVAAATPGVPGELGAADATRTPSVNPKSAHTTNHRHPRAGAPWRMAGLRGPVVPPVR</sequence>
<protein>
    <submittedName>
        <fullName evidence="2">Uncharacterized protein</fullName>
    </submittedName>
</protein>
<dbReference type="EMBL" id="MG999840">
    <property type="protein sequence ID" value="AWW07989.1"/>
    <property type="molecule type" value="Genomic_DNA"/>
</dbReference>
<accession>A0A2Z4GZR6</accession>
<feature type="compositionally biased region" description="Polar residues" evidence="1">
    <location>
        <begin position="79"/>
        <end position="90"/>
    </location>
</feature>